<evidence type="ECO:0000259" key="1">
    <source>
        <dbReference type="PROSITE" id="PS50887"/>
    </source>
</evidence>
<dbReference type="RefSeq" id="WP_350352844.1">
    <property type="nucleotide sequence ID" value="NZ_CP158357.1"/>
</dbReference>
<dbReference type="Gene3D" id="3.30.70.270">
    <property type="match status" value="1"/>
</dbReference>
<reference evidence="2" key="1">
    <citation type="submission" date="2024-06" db="EMBL/GenBank/DDBJ databases">
        <title>Draft genome sequence of Microbacterium sp. strain A8/3-1, isolated from Oxytropis tragacanthoides Fisch. ex DC. Root nodules in the Altai region of Russia.</title>
        <authorList>
            <person name="Sazanova A."/>
            <person name="Guro P."/>
            <person name="Kuznetsova I."/>
            <person name="Belimov A."/>
            <person name="Safronova V."/>
        </authorList>
    </citation>
    <scope>NUCLEOTIDE SEQUENCE</scope>
    <source>
        <strain evidence="2">A8/3-1</strain>
    </source>
</reference>
<dbReference type="EMBL" id="CP158357">
    <property type="protein sequence ID" value="XBX79936.1"/>
    <property type="molecule type" value="Genomic_DNA"/>
</dbReference>
<dbReference type="InterPro" id="IPR043128">
    <property type="entry name" value="Rev_trsase/Diguanyl_cyclase"/>
</dbReference>
<organism evidence="2">
    <name type="scientific">Microbacterium sp. A8/3-1</name>
    <dbReference type="NCBI Taxonomy" id="3160749"/>
    <lineage>
        <taxon>Bacteria</taxon>
        <taxon>Bacillati</taxon>
        <taxon>Actinomycetota</taxon>
        <taxon>Actinomycetes</taxon>
        <taxon>Micrococcales</taxon>
        <taxon>Microbacteriaceae</taxon>
        <taxon>Microbacterium</taxon>
    </lineage>
</organism>
<protein>
    <submittedName>
        <fullName evidence="2">GGDEF domain-containing protein</fullName>
    </submittedName>
</protein>
<dbReference type="InterPro" id="IPR000160">
    <property type="entry name" value="GGDEF_dom"/>
</dbReference>
<name>A0AAU7VZU7_9MICO</name>
<feature type="domain" description="GGDEF" evidence="1">
    <location>
        <begin position="39"/>
        <end position="171"/>
    </location>
</feature>
<dbReference type="InterPro" id="IPR029787">
    <property type="entry name" value="Nucleotide_cyclase"/>
</dbReference>
<dbReference type="AlphaFoldDB" id="A0AAU7VZU7"/>
<accession>A0AAU7VZU7</accession>
<evidence type="ECO:0000313" key="2">
    <source>
        <dbReference type="EMBL" id="XBX79936.1"/>
    </source>
</evidence>
<dbReference type="SUPFAM" id="SSF55073">
    <property type="entry name" value="Nucleotide cyclase"/>
    <property type="match status" value="1"/>
</dbReference>
<dbReference type="PROSITE" id="PS50887">
    <property type="entry name" value="GGDEF"/>
    <property type="match status" value="1"/>
</dbReference>
<proteinExistence type="predicted"/>
<sequence length="303" mass="33526">MIIDEQPEHNMQRVISDHRRVAKGTELIARSVRTAEPGTPVAVIAVDIDGSGHARSLGIEAKIELVQAVRRVVLDTLDGRGVLIDSGTRDELRIVAIGMEPRSVRRLAERLRAQVASTAIDVAGTGPRRYTVSIGVAQRRVPTDGLRLIAAANSALGRAKRRKNAVSSLPGLSRPVLVSDLRSGRSRAAAVRAVGQSLIETVTAWGPVWYWTQGHRSQWATWPPRPATMAERALAPDLWDLIEEITALRVEDRPGPPNRFTHRRVLLWVDSSMLRELDKIARQRSVHRRNLLNDAAIRAARKD</sequence>
<gene>
    <name evidence="2" type="ORF">ABS642_07595</name>
</gene>